<dbReference type="InterPro" id="IPR013783">
    <property type="entry name" value="Ig-like_fold"/>
</dbReference>
<organism evidence="2 3">
    <name type="scientific">Kouleothrix aurantiaca</name>
    <dbReference type="NCBI Taxonomy" id="186479"/>
    <lineage>
        <taxon>Bacteria</taxon>
        <taxon>Bacillati</taxon>
        <taxon>Chloroflexota</taxon>
        <taxon>Chloroflexia</taxon>
        <taxon>Chloroflexales</taxon>
        <taxon>Roseiflexineae</taxon>
        <taxon>Roseiflexaceae</taxon>
        <taxon>Kouleothrix</taxon>
    </lineage>
</organism>
<proteinExistence type="predicted"/>
<evidence type="ECO:0000259" key="1">
    <source>
        <dbReference type="Pfam" id="PF01833"/>
    </source>
</evidence>
<evidence type="ECO:0000313" key="3">
    <source>
        <dbReference type="Proteomes" id="UP000050509"/>
    </source>
</evidence>
<accession>A0A0P9DKI7</accession>
<feature type="domain" description="IPT/TIG" evidence="1">
    <location>
        <begin position="233"/>
        <end position="300"/>
    </location>
</feature>
<name>A0A0P9DKI7_9CHLR</name>
<feature type="non-terminal residue" evidence="2">
    <location>
        <position position="301"/>
    </location>
</feature>
<sequence>MYEPQAIIDRKGTIHIVWNLNQDTYYVQIPPGGVPTLPMSLPDGGYPFTLLENGGTIYMLDPKTSGGVGSYIRAKTIDGPWTQPIKIASQAYGFLATTDASGRLHMLRSGPQQSNGANWYYQTILGAETGTSALKQSVAIPANMYKPTLSFEYSLAGVAPGSGSKLIATVNDGVQSTTVFTSTNGTGWSLASIDMQPWAGKTVDLAIELHQAAGAASASAFIDDVALGSWLTPVIHSITPENIAHPRTPTILTIHGENFINAPTVLLGSTLLTNVQRIDDQTIQATVPAAFKPGRYVLTVK</sequence>
<dbReference type="InterPro" id="IPR014756">
    <property type="entry name" value="Ig_E-set"/>
</dbReference>
<protein>
    <recommendedName>
        <fullName evidence="1">IPT/TIG domain-containing protein</fullName>
    </recommendedName>
</protein>
<evidence type="ECO:0000313" key="2">
    <source>
        <dbReference type="EMBL" id="KPV50370.1"/>
    </source>
</evidence>
<gene>
    <name evidence="2" type="ORF">SE17_27345</name>
</gene>
<dbReference type="Gene3D" id="2.60.40.10">
    <property type="entry name" value="Immunoglobulins"/>
    <property type="match status" value="1"/>
</dbReference>
<dbReference type="Gene3D" id="2.60.120.260">
    <property type="entry name" value="Galactose-binding domain-like"/>
    <property type="match status" value="1"/>
</dbReference>
<keyword evidence="3" id="KW-1185">Reference proteome</keyword>
<dbReference type="AlphaFoldDB" id="A0A0P9DKI7"/>
<dbReference type="EMBL" id="LJCR01001432">
    <property type="protein sequence ID" value="KPV50370.1"/>
    <property type="molecule type" value="Genomic_DNA"/>
</dbReference>
<comment type="caution">
    <text evidence="2">The sequence shown here is derived from an EMBL/GenBank/DDBJ whole genome shotgun (WGS) entry which is preliminary data.</text>
</comment>
<dbReference type="Pfam" id="PF01833">
    <property type="entry name" value="TIG"/>
    <property type="match status" value="1"/>
</dbReference>
<dbReference type="InterPro" id="IPR002909">
    <property type="entry name" value="IPT_dom"/>
</dbReference>
<reference evidence="2 3" key="1">
    <citation type="submission" date="2015-09" db="EMBL/GenBank/DDBJ databases">
        <title>Draft genome sequence of Kouleothrix aurantiaca JCM 19913.</title>
        <authorList>
            <person name="Hemp J."/>
        </authorList>
    </citation>
    <scope>NUCLEOTIDE SEQUENCE [LARGE SCALE GENOMIC DNA]</scope>
    <source>
        <strain evidence="2 3">COM-B</strain>
    </source>
</reference>
<dbReference type="SUPFAM" id="SSF81296">
    <property type="entry name" value="E set domains"/>
    <property type="match status" value="1"/>
</dbReference>
<dbReference type="Proteomes" id="UP000050509">
    <property type="component" value="Unassembled WGS sequence"/>
</dbReference>